<keyword evidence="2" id="KW-1185">Reference proteome</keyword>
<dbReference type="EMBL" id="JBHTOF010000080">
    <property type="protein sequence ID" value="MFD1465752.1"/>
    <property type="molecule type" value="Genomic_DNA"/>
</dbReference>
<evidence type="ECO:0000313" key="2">
    <source>
        <dbReference type="Proteomes" id="UP001597244"/>
    </source>
</evidence>
<evidence type="ECO:0008006" key="3">
    <source>
        <dbReference type="Google" id="ProtNLM"/>
    </source>
</evidence>
<accession>A0ABW4DM58</accession>
<evidence type="ECO:0000313" key="1">
    <source>
        <dbReference type="EMBL" id="MFD1465752.1"/>
    </source>
</evidence>
<name>A0ABW4DM58_9LACO</name>
<proteinExistence type="predicted"/>
<sequence>MDHPVKNGNIGNYYIKFNNFLSRFLIFDRVFSEFAETSERIEVGDCLAAENLPGLKCDWQKNYVSFKYFLENEIPEIPADEYQDFQKCVYGILTEYASAQRKLIDSIDESALTIQHDQVQLAEQKIRDCKKQINQTLQQIVTVSFG</sequence>
<comment type="caution">
    <text evidence="1">The sequence shown here is derived from an EMBL/GenBank/DDBJ whole genome shotgun (WGS) entry which is preliminary data.</text>
</comment>
<dbReference type="Proteomes" id="UP001597244">
    <property type="component" value="Unassembled WGS sequence"/>
</dbReference>
<gene>
    <name evidence="1" type="ORF">ACFQ4L_06725</name>
</gene>
<reference evidence="2" key="1">
    <citation type="journal article" date="2019" name="Int. J. Syst. Evol. Microbiol.">
        <title>The Global Catalogue of Microorganisms (GCM) 10K type strain sequencing project: providing services to taxonomists for standard genome sequencing and annotation.</title>
        <authorList>
            <consortium name="The Broad Institute Genomics Platform"/>
            <consortium name="The Broad Institute Genome Sequencing Center for Infectious Disease"/>
            <person name="Wu L."/>
            <person name="Ma J."/>
        </authorList>
    </citation>
    <scope>NUCLEOTIDE SEQUENCE [LARGE SCALE GENOMIC DNA]</scope>
    <source>
        <strain evidence="2">CCM 8951</strain>
    </source>
</reference>
<organism evidence="1 2">
    <name type="scientific">Lapidilactobacillus mulanensis</name>
    <dbReference type="NCBI Taxonomy" id="2485999"/>
    <lineage>
        <taxon>Bacteria</taxon>
        <taxon>Bacillati</taxon>
        <taxon>Bacillota</taxon>
        <taxon>Bacilli</taxon>
        <taxon>Lactobacillales</taxon>
        <taxon>Lactobacillaceae</taxon>
        <taxon>Lapidilactobacillus</taxon>
    </lineage>
</organism>
<dbReference type="RefSeq" id="WP_125578726.1">
    <property type="nucleotide sequence ID" value="NZ_JBHTOF010000080.1"/>
</dbReference>
<protein>
    <recommendedName>
        <fullName evidence="3">TnpV protein</fullName>
    </recommendedName>
</protein>